<dbReference type="OrthoDB" id="10395033at2759"/>
<name>E3R0P2_COLGM</name>
<feature type="compositionally biased region" description="Low complexity" evidence="1">
    <location>
        <begin position="58"/>
        <end position="71"/>
    </location>
</feature>
<dbReference type="EMBL" id="GG697462">
    <property type="protein sequence ID" value="EFQ36680.1"/>
    <property type="molecule type" value="Genomic_DNA"/>
</dbReference>
<protein>
    <submittedName>
        <fullName evidence="2">Uncharacterized protein</fullName>
    </submittedName>
</protein>
<dbReference type="RefSeq" id="XP_008100700.1">
    <property type="nucleotide sequence ID" value="XM_008102509.1"/>
</dbReference>
<evidence type="ECO:0000313" key="3">
    <source>
        <dbReference type="Proteomes" id="UP000008782"/>
    </source>
</evidence>
<sequence>DYVLEGKGDDGQVGAKGVLDDCSRSPPDSRSSPGDDTDRSSAGTPELGASVEGHLDDCSSSPPDSQISSGDDTGRSSAGTPETSARVGSDDRFTRHAINIKEITVHGTVIHNLIVCHTNNHTA</sequence>
<feature type="region of interest" description="Disordered" evidence="1">
    <location>
        <begin position="1"/>
        <end position="93"/>
    </location>
</feature>
<feature type="compositionally biased region" description="Basic and acidic residues" evidence="1">
    <location>
        <begin position="1"/>
        <end position="10"/>
    </location>
</feature>
<dbReference type="GeneID" id="24417189"/>
<dbReference type="HOGENOM" id="CLU_2020661_0_0_1"/>
<dbReference type="Proteomes" id="UP000008782">
    <property type="component" value="Unassembled WGS sequence"/>
</dbReference>
<feature type="non-terminal residue" evidence="2">
    <location>
        <position position="1"/>
    </location>
</feature>
<dbReference type="AlphaFoldDB" id="E3R0P2"/>
<reference evidence="3" key="1">
    <citation type="journal article" date="2012" name="Nat. Genet.">
        <title>Lifestyle transitions in plant pathogenic Colletotrichum fungi deciphered by genome and transcriptome analyses.</title>
        <authorList>
            <person name="O'Connell R.J."/>
            <person name="Thon M.R."/>
            <person name="Hacquard S."/>
            <person name="Amyotte S.G."/>
            <person name="Kleemann J."/>
            <person name="Torres M.F."/>
            <person name="Damm U."/>
            <person name="Buiate E.A."/>
            <person name="Epstein L."/>
            <person name="Alkan N."/>
            <person name="Altmueller J."/>
            <person name="Alvarado-Balderrama L."/>
            <person name="Bauser C.A."/>
            <person name="Becker C."/>
            <person name="Birren B.W."/>
            <person name="Chen Z."/>
            <person name="Choi J."/>
            <person name="Crouch J.A."/>
            <person name="Duvick J.P."/>
            <person name="Farman M.A."/>
            <person name="Gan P."/>
            <person name="Heiman D."/>
            <person name="Henrissat B."/>
            <person name="Howard R.J."/>
            <person name="Kabbage M."/>
            <person name="Koch C."/>
            <person name="Kracher B."/>
            <person name="Kubo Y."/>
            <person name="Law A.D."/>
            <person name="Lebrun M.-H."/>
            <person name="Lee Y.-H."/>
            <person name="Miyara I."/>
            <person name="Moore N."/>
            <person name="Neumann U."/>
            <person name="Nordstroem K."/>
            <person name="Panaccione D.G."/>
            <person name="Panstruga R."/>
            <person name="Place M."/>
            <person name="Proctor R.H."/>
            <person name="Prusky D."/>
            <person name="Rech G."/>
            <person name="Reinhardt R."/>
            <person name="Rollins J.A."/>
            <person name="Rounsley S."/>
            <person name="Schardl C.L."/>
            <person name="Schwartz D.C."/>
            <person name="Shenoy N."/>
            <person name="Shirasu K."/>
            <person name="Sikhakolli U.R."/>
            <person name="Stueber K."/>
            <person name="Sukno S.A."/>
            <person name="Sweigard J.A."/>
            <person name="Takano Y."/>
            <person name="Takahara H."/>
            <person name="Trail F."/>
            <person name="van der Does H.C."/>
            <person name="Voll L.M."/>
            <person name="Will I."/>
            <person name="Young S."/>
            <person name="Zeng Q."/>
            <person name="Zhang J."/>
            <person name="Zhou S."/>
            <person name="Dickman M.B."/>
            <person name="Schulze-Lefert P."/>
            <person name="Ver Loren van Themaat E."/>
            <person name="Ma L.-J."/>
            <person name="Vaillancourt L.J."/>
        </authorList>
    </citation>
    <scope>NUCLEOTIDE SEQUENCE [LARGE SCALE GENOMIC DNA]</scope>
    <source>
        <strain evidence="3">M1.001 / M2 / FGSC 10212</strain>
    </source>
</reference>
<proteinExistence type="predicted"/>
<gene>
    <name evidence="2" type="ORF">GLRG_11826</name>
</gene>
<feature type="compositionally biased region" description="Low complexity" evidence="1">
    <location>
        <begin position="24"/>
        <end position="34"/>
    </location>
</feature>
<evidence type="ECO:0000313" key="2">
    <source>
        <dbReference type="EMBL" id="EFQ36680.1"/>
    </source>
</evidence>
<evidence type="ECO:0000256" key="1">
    <source>
        <dbReference type="SAM" id="MobiDB-lite"/>
    </source>
</evidence>
<accession>E3R0P2</accession>
<dbReference type="VEuPathDB" id="FungiDB:GLRG_11826"/>
<keyword evidence="3" id="KW-1185">Reference proteome</keyword>
<organism evidence="3">
    <name type="scientific">Colletotrichum graminicola (strain M1.001 / M2 / FGSC 10212)</name>
    <name type="common">Maize anthracnose fungus</name>
    <name type="synonym">Glomerella graminicola</name>
    <dbReference type="NCBI Taxonomy" id="645133"/>
    <lineage>
        <taxon>Eukaryota</taxon>
        <taxon>Fungi</taxon>
        <taxon>Dikarya</taxon>
        <taxon>Ascomycota</taxon>
        <taxon>Pezizomycotina</taxon>
        <taxon>Sordariomycetes</taxon>
        <taxon>Hypocreomycetidae</taxon>
        <taxon>Glomerellales</taxon>
        <taxon>Glomerellaceae</taxon>
        <taxon>Colletotrichum</taxon>
        <taxon>Colletotrichum graminicola species complex</taxon>
    </lineage>
</organism>